<dbReference type="Proteomes" id="UP000533598">
    <property type="component" value="Unassembled WGS sequence"/>
</dbReference>
<sequence length="110" mass="12549">MTEDFRYGWDAPRIPPYEGPLPPTPPNLEVGRFPTIAEIRRLLPAKALAEFERQLAGARLDELVAVVQDWGAHAVHLHDEEYQRAARLIAEGRDGELESVRRLRLERGEL</sequence>
<gene>
    <name evidence="1" type="ORF">HNR67_001758</name>
</gene>
<organism evidence="1 2">
    <name type="scientific">Crossiella cryophila</name>
    <dbReference type="NCBI Taxonomy" id="43355"/>
    <lineage>
        <taxon>Bacteria</taxon>
        <taxon>Bacillati</taxon>
        <taxon>Actinomycetota</taxon>
        <taxon>Actinomycetes</taxon>
        <taxon>Pseudonocardiales</taxon>
        <taxon>Pseudonocardiaceae</taxon>
        <taxon>Crossiella</taxon>
    </lineage>
</organism>
<dbReference type="EMBL" id="JACHMH010000001">
    <property type="protein sequence ID" value="MBB4675640.1"/>
    <property type="molecule type" value="Genomic_DNA"/>
</dbReference>
<comment type="caution">
    <text evidence="1">The sequence shown here is derived from an EMBL/GenBank/DDBJ whole genome shotgun (WGS) entry which is preliminary data.</text>
</comment>
<reference evidence="1 2" key="1">
    <citation type="submission" date="2020-08" db="EMBL/GenBank/DDBJ databases">
        <title>Sequencing the genomes of 1000 actinobacteria strains.</title>
        <authorList>
            <person name="Klenk H.-P."/>
        </authorList>
    </citation>
    <scope>NUCLEOTIDE SEQUENCE [LARGE SCALE GENOMIC DNA]</scope>
    <source>
        <strain evidence="1 2">DSM 44230</strain>
    </source>
</reference>
<evidence type="ECO:0000313" key="2">
    <source>
        <dbReference type="Proteomes" id="UP000533598"/>
    </source>
</evidence>
<dbReference type="RefSeq" id="WP_185001589.1">
    <property type="nucleotide sequence ID" value="NZ_BAAAUI010000031.1"/>
</dbReference>
<dbReference type="AlphaFoldDB" id="A0A7W7C6X3"/>
<name>A0A7W7C6X3_9PSEU</name>
<keyword evidence="2" id="KW-1185">Reference proteome</keyword>
<proteinExistence type="predicted"/>
<protein>
    <submittedName>
        <fullName evidence="1">Uncharacterized protein</fullName>
    </submittedName>
</protein>
<accession>A0A7W7C6X3</accession>
<evidence type="ECO:0000313" key="1">
    <source>
        <dbReference type="EMBL" id="MBB4675640.1"/>
    </source>
</evidence>